<reference evidence="8" key="1">
    <citation type="submission" date="2019-07" db="EMBL/GenBank/DDBJ databases">
        <title>Genomic Encyclopedia of Type Strains, Phase IV (KMG-IV): sequencing the most valuable type-strain genomes for metagenomic binning, comparative biology and taxonomic classification.</title>
        <authorList>
            <person name="Goeker M."/>
        </authorList>
    </citation>
    <scope>NUCLEOTIDE SEQUENCE</scope>
    <source>
        <strain evidence="8">DSM 44596</strain>
    </source>
</reference>
<proteinExistence type="inferred from homology"/>
<evidence type="ECO:0000256" key="1">
    <source>
        <dbReference type="ARBA" id="ARBA00001974"/>
    </source>
</evidence>
<comment type="caution">
    <text evidence="8">The sequence shown here is derived from an EMBL/GenBank/DDBJ whole genome shotgun (WGS) entry which is preliminary data.</text>
</comment>
<comment type="cofactor">
    <cofactor evidence="1">
        <name>FAD</name>
        <dbReference type="ChEBI" id="CHEBI:57692"/>
    </cofactor>
</comment>
<dbReference type="EMBL" id="VNIQ01000001">
    <property type="protein sequence ID" value="TYQ07736.1"/>
    <property type="molecule type" value="Genomic_DNA"/>
</dbReference>
<dbReference type="InterPro" id="IPR036188">
    <property type="entry name" value="FAD/NAD-bd_sf"/>
</dbReference>
<organism evidence="8">
    <name type="scientific">Nocardia globerula</name>
    <dbReference type="NCBI Taxonomy" id="1818"/>
    <lineage>
        <taxon>Bacteria</taxon>
        <taxon>Bacillati</taxon>
        <taxon>Actinomycetota</taxon>
        <taxon>Actinomycetes</taxon>
        <taxon>Mycobacteriales</taxon>
        <taxon>Nocardiaceae</taxon>
        <taxon>Nocardia</taxon>
    </lineage>
</organism>
<keyword evidence="7 8" id="KW-0503">Monooxygenase</keyword>
<dbReference type="Pfam" id="PF13738">
    <property type="entry name" value="Pyr_redox_3"/>
    <property type="match status" value="1"/>
</dbReference>
<gene>
    <name evidence="8" type="ORF">FNL38_101101</name>
</gene>
<evidence type="ECO:0000256" key="4">
    <source>
        <dbReference type="ARBA" id="ARBA00022827"/>
    </source>
</evidence>
<keyword evidence="4" id="KW-0274">FAD</keyword>
<evidence type="ECO:0000256" key="3">
    <source>
        <dbReference type="ARBA" id="ARBA00022630"/>
    </source>
</evidence>
<keyword evidence="6" id="KW-0560">Oxidoreductase</keyword>
<accession>A0A652YVM5</accession>
<evidence type="ECO:0000256" key="5">
    <source>
        <dbReference type="ARBA" id="ARBA00022857"/>
    </source>
</evidence>
<name>A0A652YVM5_NOCGL</name>
<evidence type="ECO:0000256" key="7">
    <source>
        <dbReference type="ARBA" id="ARBA00023033"/>
    </source>
</evidence>
<dbReference type="SUPFAM" id="SSF51905">
    <property type="entry name" value="FAD/NAD(P)-binding domain"/>
    <property type="match status" value="3"/>
</dbReference>
<dbReference type="InterPro" id="IPR050775">
    <property type="entry name" value="FAD-binding_Monooxygenases"/>
</dbReference>
<sequence length="541" mass="59270">MTDPDISTAPLDVVVIGAGVAGLYAMYRLRKQGLRVHGFEAGSGVGGTWYFNRYPGARCDVESFDYSFSFSEELQQDWDWSEKYAAQPEILEYLDHVADRFDLRSGFTFDTRVKSAQFEEESALWRVQTTTGHDVTSRFVVCATGSLSTANMPNIDGRDSFAGDVFHTGFWPHEGVDFTGKRVGVIGTGSSGIQSVPLIAEQADHLYVFQRSANYSVPAGNTPLDDARRAEIKASYAERRALSKRSGGGSPFISDSRSALEVPEDERTAAYEERWRLGGVLFGKTFADQTSNLEANDTAREFAESKIRSVVEDQSIADLLIPNDHPIGTKRIVTDTNYYQTYNRDNVTLVNLKKAPIEAIDATGIKTTESHYDLDALVFATGFDAMTGALDRIDIRGRGGETLRENWHAGPRTYLGLGVNGFPNLFVVTGPGSPSVLSNMILAAEQHVDWIADAIAHLDANNLTTIEPSVEAVDGWLEECSRRASATLFPSANSWYMGANIPGKTRIFMPFIGGFGVYSDICADVAAQGYRGFELNSAVHA</sequence>
<dbReference type="PRINTS" id="PR00411">
    <property type="entry name" value="PNDRDTASEI"/>
</dbReference>
<comment type="similarity">
    <text evidence="2">Belongs to the FAD-binding monooxygenase family.</text>
</comment>
<keyword evidence="3" id="KW-0285">Flavoprotein</keyword>
<evidence type="ECO:0000256" key="6">
    <source>
        <dbReference type="ARBA" id="ARBA00023002"/>
    </source>
</evidence>
<protein>
    <submittedName>
        <fullName evidence="8">Cyclohexanone monooxygenase</fullName>
    </submittedName>
</protein>
<dbReference type="PANTHER" id="PTHR43098">
    <property type="entry name" value="L-ORNITHINE N(5)-MONOOXYGENASE-RELATED"/>
    <property type="match status" value="1"/>
</dbReference>
<dbReference type="GO" id="GO:0016709">
    <property type="term" value="F:oxidoreductase activity, acting on paired donors, with incorporation or reduction of molecular oxygen, NAD(P)H as one donor, and incorporation of one atom of oxygen"/>
    <property type="evidence" value="ECO:0007669"/>
    <property type="project" value="UniProtKB-ARBA"/>
</dbReference>
<keyword evidence="5" id="KW-0521">NADP</keyword>
<dbReference type="PANTHER" id="PTHR43098:SF3">
    <property type="entry name" value="L-ORNITHINE N(5)-MONOOXYGENASE-RELATED"/>
    <property type="match status" value="1"/>
</dbReference>
<evidence type="ECO:0000313" key="8">
    <source>
        <dbReference type="EMBL" id="TYQ07736.1"/>
    </source>
</evidence>
<dbReference type="Gene3D" id="3.50.50.60">
    <property type="entry name" value="FAD/NAD(P)-binding domain"/>
    <property type="match status" value="3"/>
</dbReference>
<dbReference type="AlphaFoldDB" id="A0A652YVM5"/>
<evidence type="ECO:0000256" key="2">
    <source>
        <dbReference type="ARBA" id="ARBA00010139"/>
    </source>
</evidence>